<feature type="non-terminal residue" evidence="1">
    <location>
        <position position="53"/>
    </location>
</feature>
<evidence type="ECO:0000313" key="1">
    <source>
        <dbReference type="EMBL" id="GAG69783.1"/>
    </source>
</evidence>
<dbReference type="AlphaFoldDB" id="X1AAR4"/>
<protein>
    <submittedName>
        <fullName evidence="1">Uncharacterized protein</fullName>
    </submittedName>
</protein>
<sequence length="53" mass="6652">MITTNRLELAQRLRRLRWCGIDKSTWDRTKEAGYKQYSWYYEVEELGYKYHMN</sequence>
<comment type="caution">
    <text evidence="1">The sequence shown here is derived from an EMBL/GenBank/DDBJ whole genome shotgun (WGS) entry which is preliminary data.</text>
</comment>
<dbReference type="InterPro" id="IPR015421">
    <property type="entry name" value="PyrdxlP-dep_Trfase_major"/>
</dbReference>
<dbReference type="Gene3D" id="3.40.640.10">
    <property type="entry name" value="Type I PLP-dependent aspartate aminotransferase-like (Major domain)"/>
    <property type="match status" value="1"/>
</dbReference>
<organism evidence="1">
    <name type="scientific">marine sediment metagenome</name>
    <dbReference type="NCBI Taxonomy" id="412755"/>
    <lineage>
        <taxon>unclassified sequences</taxon>
        <taxon>metagenomes</taxon>
        <taxon>ecological metagenomes</taxon>
    </lineage>
</organism>
<proteinExistence type="predicted"/>
<name>X1AAR4_9ZZZZ</name>
<dbReference type="EMBL" id="BART01004346">
    <property type="protein sequence ID" value="GAG69783.1"/>
    <property type="molecule type" value="Genomic_DNA"/>
</dbReference>
<reference evidence="1" key="1">
    <citation type="journal article" date="2014" name="Front. Microbiol.">
        <title>High frequency of phylogenetically diverse reductive dehalogenase-homologous genes in deep subseafloor sedimentary metagenomes.</title>
        <authorList>
            <person name="Kawai M."/>
            <person name="Futagami T."/>
            <person name="Toyoda A."/>
            <person name="Takaki Y."/>
            <person name="Nishi S."/>
            <person name="Hori S."/>
            <person name="Arai W."/>
            <person name="Tsubouchi T."/>
            <person name="Morono Y."/>
            <person name="Uchiyama I."/>
            <person name="Ito T."/>
            <person name="Fujiyama A."/>
            <person name="Inagaki F."/>
            <person name="Takami H."/>
        </authorList>
    </citation>
    <scope>NUCLEOTIDE SEQUENCE</scope>
    <source>
        <strain evidence="1">Expedition CK06-06</strain>
    </source>
</reference>
<gene>
    <name evidence="1" type="ORF">S01H4_10994</name>
</gene>
<accession>X1AAR4</accession>